<dbReference type="Pfam" id="PF16884">
    <property type="entry name" value="ADH_N_2"/>
    <property type="match status" value="1"/>
</dbReference>
<dbReference type="KEGG" id="snan:I6N98_13785"/>
<dbReference type="PANTHER" id="PTHR43205:SF7">
    <property type="entry name" value="PROSTAGLANDIN REDUCTASE 1"/>
    <property type="match status" value="1"/>
</dbReference>
<dbReference type="Gene3D" id="3.90.180.10">
    <property type="entry name" value="Medium-chain alcohol dehydrogenases, catalytic domain"/>
    <property type="match status" value="1"/>
</dbReference>
<dbReference type="InterPro" id="IPR011032">
    <property type="entry name" value="GroES-like_sf"/>
</dbReference>
<reference evidence="3 4" key="1">
    <citation type="submission" date="2020-12" db="EMBL/GenBank/DDBJ databases">
        <authorList>
            <person name="Shan Y."/>
        </authorList>
    </citation>
    <scope>NUCLEOTIDE SEQUENCE [LARGE SCALE GENOMIC DNA]</scope>
    <source>
        <strain evidence="4">csc3.9</strain>
    </source>
</reference>
<dbReference type="Proteomes" id="UP000596063">
    <property type="component" value="Chromosome"/>
</dbReference>
<dbReference type="EMBL" id="CP066167">
    <property type="protein sequence ID" value="QQD17428.1"/>
    <property type="molecule type" value="Genomic_DNA"/>
</dbReference>
<organism evidence="3 4">
    <name type="scientific">Spongiibacter nanhainus</name>
    <dbReference type="NCBI Taxonomy" id="2794344"/>
    <lineage>
        <taxon>Bacteria</taxon>
        <taxon>Pseudomonadati</taxon>
        <taxon>Pseudomonadota</taxon>
        <taxon>Gammaproteobacteria</taxon>
        <taxon>Cellvibrionales</taxon>
        <taxon>Spongiibacteraceae</taxon>
        <taxon>Spongiibacter</taxon>
    </lineage>
</organism>
<dbReference type="SMART" id="SM00829">
    <property type="entry name" value="PKS_ER"/>
    <property type="match status" value="1"/>
</dbReference>
<dbReference type="PANTHER" id="PTHR43205">
    <property type="entry name" value="PROSTAGLANDIN REDUCTASE"/>
    <property type="match status" value="1"/>
</dbReference>
<dbReference type="InterPro" id="IPR013149">
    <property type="entry name" value="ADH-like_C"/>
</dbReference>
<keyword evidence="4" id="KW-1185">Reference proteome</keyword>
<dbReference type="GO" id="GO:0016628">
    <property type="term" value="F:oxidoreductase activity, acting on the CH-CH group of donors, NAD or NADP as acceptor"/>
    <property type="evidence" value="ECO:0007669"/>
    <property type="project" value="InterPro"/>
</dbReference>
<protein>
    <submittedName>
        <fullName evidence="3">NADP-dependent oxidoreductase</fullName>
    </submittedName>
</protein>
<dbReference type="Pfam" id="PF00107">
    <property type="entry name" value="ADH_zinc_N"/>
    <property type="match status" value="1"/>
</dbReference>
<accession>A0A7T4QZ26</accession>
<dbReference type="InterPro" id="IPR045010">
    <property type="entry name" value="MDR_fam"/>
</dbReference>
<gene>
    <name evidence="3" type="ORF">I6N98_13785</name>
</gene>
<evidence type="ECO:0000259" key="2">
    <source>
        <dbReference type="SMART" id="SM00829"/>
    </source>
</evidence>
<dbReference type="SUPFAM" id="SSF50129">
    <property type="entry name" value="GroES-like"/>
    <property type="match status" value="1"/>
</dbReference>
<dbReference type="InterPro" id="IPR036291">
    <property type="entry name" value="NAD(P)-bd_dom_sf"/>
</dbReference>
<dbReference type="CDD" id="cd05288">
    <property type="entry name" value="PGDH"/>
    <property type="match status" value="1"/>
</dbReference>
<dbReference type="RefSeq" id="WP_198568929.1">
    <property type="nucleotide sequence ID" value="NZ_CP066167.1"/>
</dbReference>
<proteinExistence type="predicted"/>
<evidence type="ECO:0000313" key="3">
    <source>
        <dbReference type="EMBL" id="QQD17428.1"/>
    </source>
</evidence>
<evidence type="ECO:0000256" key="1">
    <source>
        <dbReference type="ARBA" id="ARBA00023002"/>
    </source>
</evidence>
<evidence type="ECO:0000313" key="4">
    <source>
        <dbReference type="Proteomes" id="UP000596063"/>
    </source>
</evidence>
<dbReference type="SUPFAM" id="SSF51735">
    <property type="entry name" value="NAD(P)-binding Rossmann-fold domains"/>
    <property type="match status" value="1"/>
</dbReference>
<dbReference type="Gene3D" id="3.40.50.720">
    <property type="entry name" value="NAD(P)-binding Rossmann-like Domain"/>
    <property type="match status" value="1"/>
</dbReference>
<feature type="domain" description="Enoyl reductase (ER)" evidence="2">
    <location>
        <begin position="22"/>
        <end position="338"/>
    </location>
</feature>
<dbReference type="AlphaFoldDB" id="A0A7T4QZ26"/>
<dbReference type="InterPro" id="IPR020843">
    <property type="entry name" value="ER"/>
</dbReference>
<keyword evidence="1" id="KW-0560">Oxidoreductase</keyword>
<dbReference type="InterPro" id="IPR041694">
    <property type="entry name" value="ADH_N_2"/>
</dbReference>
<sequence length="342" mass="37306">MSMLNRCVVLKERPRFQIPTEKCFKLEEASIREPGEGEVLIQTVWLGMDPYLFSKVKKVSEQAKPIDIGDVMYGATVGRIIASNLEGYNEEEYVYGLWGWKDYHISTGKDIHKIDPDVPSPSYMLGSLGAAGFGAYLANRNVLNIKPGDAVFCSAAAGALGQMIGQIAKLKGGRVFGTAGSDEKCELAVASMGYSDCFKHTDKDLAAKIGRSIDGGINAMVVSAGGFSFDAAFPYMAINGRIAVCGLMALYSMMELPGGHDRTMAVLNEILLKRLRVEGSLVLDYLHTDVHREFLQEMTAWIKLGAVKPVEHVTKGLENAPTALRELFEGRNIGKSIVRVSE</sequence>
<name>A0A7T4QZ26_9GAMM</name>